<dbReference type="PANTHER" id="PTHR10153">
    <property type="entry name" value="SMALL CONDUCTANCE CALCIUM-ACTIVATED POTASSIUM CHANNEL"/>
    <property type="match status" value="1"/>
</dbReference>
<feature type="transmembrane region" description="Helical" evidence="1">
    <location>
        <begin position="105"/>
        <end position="125"/>
    </location>
</feature>
<feature type="transmembrane region" description="Helical" evidence="1">
    <location>
        <begin position="145"/>
        <end position="163"/>
    </location>
</feature>
<dbReference type="Pfam" id="PF07885">
    <property type="entry name" value="Ion_trans_2"/>
    <property type="match status" value="1"/>
</dbReference>
<organism evidence="3 4">
    <name type="scientific">Trypanosoma rangeli</name>
    <dbReference type="NCBI Taxonomy" id="5698"/>
    <lineage>
        <taxon>Eukaryota</taxon>
        <taxon>Discoba</taxon>
        <taxon>Euglenozoa</taxon>
        <taxon>Kinetoplastea</taxon>
        <taxon>Metakinetoplastina</taxon>
        <taxon>Trypanosomatida</taxon>
        <taxon>Trypanosomatidae</taxon>
        <taxon>Trypanosoma</taxon>
        <taxon>Herpetosoma</taxon>
    </lineage>
</organism>
<protein>
    <submittedName>
        <fullName evidence="3">Putative ion transport protein</fullName>
    </submittedName>
</protein>
<feature type="transmembrane region" description="Helical" evidence="1">
    <location>
        <begin position="285"/>
        <end position="305"/>
    </location>
</feature>
<dbReference type="GO" id="GO:0016286">
    <property type="term" value="F:small conductance calcium-activated potassium channel activity"/>
    <property type="evidence" value="ECO:0007669"/>
    <property type="project" value="InterPro"/>
</dbReference>
<keyword evidence="1" id="KW-0472">Membrane</keyword>
<dbReference type="Gene3D" id="1.10.287.70">
    <property type="match status" value="1"/>
</dbReference>
<name>A0A422NNK5_TRYRA</name>
<dbReference type="EMBL" id="MKGL01000094">
    <property type="protein sequence ID" value="RNF07082.1"/>
    <property type="molecule type" value="Genomic_DNA"/>
</dbReference>
<sequence length="516" mass="58582">MEKMDLNLVSTQTLPRRRAKRGVFNLLRRKTRAVTLGPRLLGTRVKHLLRDELYIDVGLQSAPLVVTKEIATLELLAAYQCWMRGVQAFLAIIVFVLSLLPSTAVVDWTILAVSGAAVLIIMRVYSIKAEYTGLTNVLYEDHRNIFTSPFLLQMLLEILIWCIQTPPLIFFWRPFFELLNYFLFVRLYAVVVYVHNAAYVYRFFCRAMTAVAAFPLTTTFTVRTALAYRKAKVASLATVVSWATLSFLYAKAEQVSLYDGSWYAFQAISTVGYRDSTPVTAAGKLVAFLAWVVSFALIAYLVVIFHRSLVDDTNEHNMYILMRCHRLSHVVREDSARVIQTAWRFHRLHSYPPAGVVRRVKALFCAWDLARRISWLRRERQEWMDATQRFRAIPSTGILEPEQEEQLRQLLRAAQQAQQKADVEAFFRSCVEGRDTLPTRQEVERAVTGNARVENLYSSATDVLGGAGAMMANVDVSSLLKKVEMLESNCSRLTMAMEALAVMAPTNPPSLAQSHS</sequence>
<accession>A0A422NNK5</accession>
<keyword evidence="1" id="KW-1133">Transmembrane helix</keyword>
<dbReference type="SUPFAM" id="SSF81324">
    <property type="entry name" value="Voltage-gated potassium channels"/>
    <property type="match status" value="1"/>
</dbReference>
<dbReference type="RefSeq" id="XP_029239616.1">
    <property type="nucleotide sequence ID" value="XM_029380532.1"/>
</dbReference>
<gene>
    <name evidence="3" type="ORF">TraAM80_03569</name>
</gene>
<dbReference type="AlphaFoldDB" id="A0A422NNK5"/>
<dbReference type="InterPro" id="IPR015449">
    <property type="entry name" value="K_chnl_Ca-activ_SK"/>
</dbReference>
<proteinExistence type="predicted"/>
<dbReference type="GO" id="GO:0016020">
    <property type="term" value="C:membrane"/>
    <property type="evidence" value="ECO:0007669"/>
    <property type="project" value="InterPro"/>
</dbReference>
<feature type="transmembrane region" description="Helical" evidence="1">
    <location>
        <begin position="175"/>
        <end position="194"/>
    </location>
</feature>
<evidence type="ECO:0000313" key="4">
    <source>
        <dbReference type="Proteomes" id="UP000283634"/>
    </source>
</evidence>
<dbReference type="OMA" id="VYHRWLR"/>
<dbReference type="InterPro" id="IPR013099">
    <property type="entry name" value="K_chnl_dom"/>
</dbReference>
<keyword evidence="1" id="KW-0812">Transmembrane</keyword>
<feature type="transmembrane region" description="Helical" evidence="1">
    <location>
        <begin position="82"/>
        <end position="100"/>
    </location>
</feature>
<feature type="domain" description="Potassium channel" evidence="2">
    <location>
        <begin position="239"/>
        <end position="307"/>
    </location>
</feature>
<evidence type="ECO:0000313" key="3">
    <source>
        <dbReference type="EMBL" id="RNF07082.1"/>
    </source>
</evidence>
<feature type="transmembrane region" description="Helical" evidence="1">
    <location>
        <begin position="233"/>
        <end position="250"/>
    </location>
</feature>
<dbReference type="VEuPathDB" id="TriTrypDB:TRSC58_04918"/>
<keyword evidence="4" id="KW-1185">Reference proteome</keyword>
<evidence type="ECO:0000259" key="2">
    <source>
        <dbReference type="Pfam" id="PF07885"/>
    </source>
</evidence>
<reference evidence="3 4" key="1">
    <citation type="journal article" date="2018" name="BMC Genomics">
        <title>Genomic comparison of Trypanosoma conorhini and Trypanosoma rangeli to Trypanosoma cruzi strains of high and low virulence.</title>
        <authorList>
            <person name="Bradwell K.R."/>
            <person name="Koparde V.N."/>
            <person name="Matveyev A.V."/>
            <person name="Serrano M.G."/>
            <person name="Alves J.M."/>
            <person name="Parikh H."/>
            <person name="Huang B."/>
            <person name="Lee V."/>
            <person name="Espinosa-Alvarez O."/>
            <person name="Ortiz P.A."/>
            <person name="Costa-Martins A.G."/>
            <person name="Teixeira M.M."/>
            <person name="Buck G.A."/>
        </authorList>
    </citation>
    <scope>NUCLEOTIDE SEQUENCE [LARGE SCALE GENOMIC DNA]</scope>
    <source>
        <strain evidence="3 4">AM80</strain>
    </source>
</reference>
<comment type="caution">
    <text evidence="3">The sequence shown here is derived from an EMBL/GenBank/DDBJ whole genome shotgun (WGS) entry which is preliminary data.</text>
</comment>
<dbReference type="Proteomes" id="UP000283634">
    <property type="component" value="Unassembled WGS sequence"/>
</dbReference>
<dbReference type="GeneID" id="40327502"/>
<dbReference type="OrthoDB" id="73653at2759"/>
<evidence type="ECO:0000256" key="1">
    <source>
        <dbReference type="SAM" id="Phobius"/>
    </source>
</evidence>